<evidence type="ECO:0000256" key="3">
    <source>
        <dbReference type="ARBA" id="ARBA00022475"/>
    </source>
</evidence>
<dbReference type="KEGG" id="tpi:TREPR_3866"/>
<evidence type="ECO:0000256" key="5">
    <source>
        <dbReference type="ARBA" id="ARBA00022989"/>
    </source>
</evidence>
<feature type="transmembrane region" description="Helical" evidence="7">
    <location>
        <begin position="119"/>
        <end position="139"/>
    </location>
</feature>
<keyword evidence="5 7" id="KW-1133">Transmembrane helix</keyword>
<reference evidence="9" key="1">
    <citation type="submission" date="2009-12" db="EMBL/GenBank/DDBJ databases">
        <title>Complete sequence of Treponema primitia strain ZAS-2.</title>
        <authorList>
            <person name="Tetu S.G."/>
            <person name="Matson E."/>
            <person name="Ren Q."/>
            <person name="Seshadri R."/>
            <person name="Elbourne L."/>
            <person name="Hassan K.A."/>
            <person name="Durkin A."/>
            <person name="Radune D."/>
            <person name="Mohamoud Y."/>
            <person name="Shay R."/>
            <person name="Jin S."/>
            <person name="Zhang X."/>
            <person name="Lucey K."/>
            <person name="Ballor N.R."/>
            <person name="Ottesen E."/>
            <person name="Rosenthal R."/>
            <person name="Allen A."/>
            <person name="Leadbetter J.R."/>
            <person name="Paulsen I.T."/>
        </authorList>
    </citation>
    <scope>NUCLEOTIDE SEQUENCE [LARGE SCALE GENOMIC DNA]</scope>
    <source>
        <strain evidence="9">ATCC BAA-887 / DSM 12427 / ZAS-2</strain>
    </source>
</reference>
<dbReference type="PRINTS" id="PR00949">
    <property type="entry name" value="TYPE3IMAPROT"/>
</dbReference>
<evidence type="ECO:0000256" key="6">
    <source>
        <dbReference type="ARBA" id="ARBA00023136"/>
    </source>
</evidence>
<comment type="similarity">
    <text evidence="2">Belongs to the FHIPEP (flagella/HR/invasion proteins export pore) family.</text>
</comment>
<feature type="transmembrane region" description="Helical" evidence="7">
    <location>
        <begin position="43"/>
        <end position="59"/>
    </location>
</feature>
<reference evidence="8 9" key="2">
    <citation type="journal article" date="2011" name="ISME J.">
        <title>RNA-seq reveals cooperative metabolic interactions between two termite-gut spirochete species in co-culture.</title>
        <authorList>
            <person name="Rosenthal A.Z."/>
            <person name="Matson E.G."/>
            <person name="Eldar A."/>
            <person name="Leadbetter J.R."/>
        </authorList>
    </citation>
    <scope>NUCLEOTIDE SEQUENCE [LARGE SCALE GENOMIC DNA]</scope>
    <source>
        <strain evidence="9">ATCC BAA-887 / DSM 12427 / ZAS-2</strain>
    </source>
</reference>
<keyword evidence="8" id="KW-0969">Cilium</keyword>
<keyword evidence="4 7" id="KW-0812">Transmembrane</keyword>
<dbReference type="InterPro" id="IPR001712">
    <property type="entry name" value="T3SS_FHIPEP"/>
</dbReference>
<keyword evidence="6 7" id="KW-0472">Membrane</keyword>
<comment type="subcellular location">
    <subcellularLocation>
        <location evidence="1">Cell membrane</location>
        <topology evidence="1">Multi-pass membrane protein</topology>
    </subcellularLocation>
</comment>
<keyword evidence="3" id="KW-1003">Cell membrane</keyword>
<evidence type="ECO:0000256" key="7">
    <source>
        <dbReference type="SAM" id="Phobius"/>
    </source>
</evidence>
<dbReference type="GO" id="GO:0005886">
    <property type="term" value="C:plasma membrane"/>
    <property type="evidence" value="ECO:0007669"/>
    <property type="project" value="UniProtKB-SubCell"/>
</dbReference>
<feature type="transmembrane region" description="Helical" evidence="7">
    <location>
        <begin position="208"/>
        <end position="227"/>
    </location>
</feature>
<protein>
    <submittedName>
        <fullName evidence="8">Flagellar biosynthesis protein FlhA</fullName>
    </submittedName>
</protein>
<accession>F5YP29</accession>
<dbReference type="InterPro" id="IPR042193">
    <property type="entry name" value="FHIPEP_3"/>
</dbReference>
<dbReference type="InterPro" id="IPR042196">
    <property type="entry name" value="FHIPEP_4"/>
</dbReference>
<keyword evidence="9" id="KW-1185">Reference proteome</keyword>
<dbReference type="Gene3D" id="1.10.8.540">
    <property type="entry name" value="FHIPEP family, domain 3"/>
    <property type="match status" value="1"/>
</dbReference>
<dbReference type="EMBL" id="CP001843">
    <property type="protein sequence ID" value="AEF86440.1"/>
    <property type="molecule type" value="Genomic_DNA"/>
</dbReference>
<dbReference type="Pfam" id="PF00771">
    <property type="entry name" value="FHIPEP"/>
    <property type="match status" value="2"/>
</dbReference>
<feature type="transmembrane region" description="Helical" evidence="7">
    <location>
        <begin position="66"/>
        <end position="87"/>
    </location>
</feature>
<feature type="transmembrane region" description="Helical" evidence="7">
    <location>
        <begin position="239"/>
        <end position="266"/>
    </location>
</feature>
<dbReference type="AlphaFoldDB" id="F5YP29"/>
<evidence type="ECO:0000313" key="8">
    <source>
        <dbReference type="EMBL" id="AEF86440.1"/>
    </source>
</evidence>
<keyword evidence="8" id="KW-0966">Cell projection</keyword>
<keyword evidence="8" id="KW-0282">Flagellum</keyword>
<evidence type="ECO:0000256" key="4">
    <source>
        <dbReference type="ARBA" id="ARBA00022692"/>
    </source>
</evidence>
<dbReference type="eggNOG" id="COG1298">
    <property type="taxonomic scope" value="Bacteria"/>
</dbReference>
<organism evidence="8 9">
    <name type="scientific">Treponema primitia (strain ATCC BAA-887 / DSM 12427 / ZAS-2)</name>
    <dbReference type="NCBI Taxonomy" id="545694"/>
    <lineage>
        <taxon>Bacteria</taxon>
        <taxon>Pseudomonadati</taxon>
        <taxon>Spirochaetota</taxon>
        <taxon>Spirochaetia</taxon>
        <taxon>Spirochaetales</taxon>
        <taxon>Treponemataceae</taxon>
        <taxon>Treponema</taxon>
    </lineage>
</organism>
<feature type="transmembrane region" description="Helical" evidence="7">
    <location>
        <begin position="20"/>
        <end position="37"/>
    </location>
</feature>
<dbReference type="PANTHER" id="PTHR30161:SF1">
    <property type="entry name" value="FLAGELLAR BIOSYNTHESIS PROTEIN FLHA-RELATED"/>
    <property type="match status" value="1"/>
</dbReference>
<evidence type="ECO:0000256" key="1">
    <source>
        <dbReference type="ARBA" id="ARBA00004651"/>
    </source>
</evidence>
<gene>
    <name evidence="8" type="ordered locus">TREPR_3866</name>
</gene>
<dbReference type="PANTHER" id="PTHR30161">
    <property type="entry name" value="FLAGELLAR EXPORT PROTEIN, MEMBRANE FLHA SUBUNIT-RELATED"/>
    <property type="match status" value="1"/>
</dbReference>
<proteinExistence type="inferred from homology"/>
<evidence type="ECO:0000313" key="9">
    <source>
        <dbReference type="Proteomes" id="UP000009223"/>
    </source>
</evidence>
<dbReference type="Gene3D" id="3.40.30.60">
    <property type="entry name" value="FHIPEP family, domain 1"/>
    <property type="match status" value="1"/>
</dbReference>
<sequence>MMSDIWDFLSKNLFGNRRKFFMAVVTVGMMLLIPLPAPLLDALMAINLVLALLILLVAINKRASVFFSIFPLILLALTVFNLALNVFSSKLILTQGSGFNGHMIRIFSFFMVGSGDTEGLVLGLVIFVVIITVQAVVIIKCTTHIAEAATGFALDALPEKQVAIKAGYSSRRITEEESIALENELQQELNFYRAMGGSSRFISGNVKVGILLIAANILGGIIIGTVIHGEPISQATGLYIPFAIGSGLLSLFPALLVSTATGIAVIQSVSSGAFREDVSARSSPAAQLIILAIRFAEKQAKDFSVPAKSVEAKSPKRAAEEMPPIIPLDPLSLELGYSLIPLVDREKGAELLERISRIRREIGLELGLVFSGMRVIDNIRLKSSEYCFKIQGMDVGRGKLRLGHCLCINPGGGKDELGGEKTLDPSFGLPALWVSEDKRDEAERLGYTVVDPPSIIATHLTEIIKRHAPEILDRQKTQSILDALEKDYPAVVVEAQKILTLGEIQKVLQALLREQVSIRNMVVILEALADYGQTAKTAKNMPFLIENVRQALGRQICLQYASDDRILRVLTLSQSLEQNILDSSLETFSGIVSAMDSPARAAWIMALSRSIKAVQDQAWHPVILCSEAARFLVKSSTEREIPELAVLSVPEMVSDIIVKAVGEVKIEEKKRRKNHET</sequence>
<dbReference type="InterPro" id="IPR042194">
    <property type="entry name" value="FHIPEP_1"/>
</dbReference>
<evidence type="ECO:0000256" key="2">
    <source>
        <dbReference type="ARBA" id="ARBA00008835"/>
    </source>
</evidence>
<dbReference type="STRING" id="545694.TREPR_3866"/>
<dbReference type="GO" id="GO:0009306">
    <property type="term" value="P:protein secretion"/>
    <property type="evidence" value="ECO:0007669"/>
    <property type="project" value="InterPro"/>
</dbReference>
<dbReference type="Proteomes" id="UP000009223">
    <property type="component" value="Chromosome"/>
</dbReference>
<dbReference type="Gene3D" id="3.40.50.12790">
    <property type="entry name" value="FHIPEP family, domain 4"/>
    <property type="match status" value="1"/>
</dbReference>
<name>F5YP29_TREPZ</name>
<dbReference type="GO" id="GO:0044780">
    <property type="term" value="P:bacterial-type flagellum assembly"/>
    <property type="evidence" value="ECO:0007669"/>
    <property type="project" value="TreeGrafter"/>
</dbReference>
<dbReference type="HOGENOM" id="CLU_015346_3_0_12"/>
<dbReference type="PIRSF" id="PIRSF005419">
    <property type="entry name" value="FlhA"/>
    <property type="match status" value="1"/>
</dbReference>